<dbReference type="GO" id="GO:0016887">
    <property type="term" value="F:ATP hydrolysis activity"/>
    <property type="evidence" value="ECO:0007669"/>
    <property type="project" value="InterPro"/>
</dbReference>
<dbReference type="PANTHER" id="PTHR42734:SF5">
    <property type="entry name" value="IRON TRANSPORT SYSTEM ATP-BINDING PROTEIN HI_0361-RELATED"/>
    <property type="match status" value="1"/>
</dbReference>
<dbReference type="InterPro" id="IPR003593">
    <property type="entry name" value="AAA+_ATPase"/>
</dbReference>
<evidence type="ECO:0000256" key="4">
    <source>
        <dbReference type="ARBA" id="ARBA00022840"/>
    </source>
</evidence>
<dbReference type="InterPro" id="IPR027417">
    <property type="entry name" value="P-loop_NTPase"/>
</dbReference>
<evidence type="ECO:0000259" key="6">
    <source>
        <dbReference type="PROSITE" id="PS50893"/>
    </source>
</evidence>
<dbReference type="Proteomes" id="UP000442535">
    <property type="component" value="Unassembled WGS sequence"/>
</dbReference>
<dbReference type="GO" id="GO:0005524">
    <property type="term" value="F:ATP binding"/>
    <property type="evidence" value="ECO:0007669"/>
    <property type="project" value="UniProtKB-KW"/>
</dbReference>
<proteinExistence type="inferred from homology"/>
<dbReference type="RefSeq" id="WP_154544938.1">
    <property type="nucleotide sequence ID" value="NZ_VUMY01000010.1"/>
</dbReference>
<feature type="domain" description="ABC transporter" evidence="6">
    <location>
        <begin position="52"/>
        <end position="297"/>
    </location>
</feature>
<dbReference type="PROSITE" id="PS00211">
    <property type="entry name" value="ABC_TRANSPORTER_1"/>
    <property type="match status" value="1"/>
</dbReference>
<evidence type="ECO:0000256" key="5">
    <source>
        <dbReference type="SAM" id="MobiDB-lite"/>
    </source>
</evidence>
<comment type="caution">
    <text evidence="7">The sequence shown here is derived from an EMBL/GenBank/DDBJ whole genome shotgun (WGS) entry which is preliminary data.</text>
</comment>
<dbReference type="InterPro" id="IPR050153">
    <property type="entry name" value="Metal_Ion_Import_ABC"/>
</dbReference>
<keyword evidence="4 7" id="KW-0067">ATP-binding</keyword>
<dbReference type="Gene3D" id="3.40.50.300">
    <property type="entry name" value="P-loop containing nucleotide triphosphate hydrolases"/>
    <property type="match status" value="1"/>
</dbReference>
<dbReference type="CDD" id="cd03235">
    <property type="entry name" value="ABC_Metallic_Cations"/>
    <property type="match status" value="1"/>
</dbReference>
<dbReference type="SUPFAM" id="SSF52540">
    <property type="entry name" value="P-loop containing nucleoside triphosphate hydrolases"/>
    <property type="match status" value="1"/>
</dbReference>
<evidence type="ECO:0000313" key="8">
    <source>
        <dbReference type="Proteomes" id="UP000442535"/>
    </source>
</evidence>
<keyword evidence="8" id="KW-1185">Reference proteome</keyword>
<dbReference type="AlphaFoldDB" id="A0A7K0K363"/>
<evidence type="ECO:0000313" key="7">
    <source>
        <dbReference type="EMBL" id="MST49854.1"/>
    </source>
</evidence>
<comment type="similarity">
    <text evidence="1">Belongs to the ABC transporter superfamily.</text>
</comment>
<dbReference type="SMART" id="SM00382">
    <property type="entry name" value="AAA"/>
    <property type="match status" value="1"/>
</dbReference>
<accession>A0A7K0K363</accession>
<reference evidence="7 8" key="1">
    <citation type="submission" date="2019-08" db="EMBL/GenBank/DDBJ databases">
        <title>In-depth cultivation of the pig gut microbiome towards novel bacterial diversity and tailored functional studies.</title>
        <authorList>
            <person name="Wylensek D."/>
            <person name="Hitch T.C.A."/>
            <person name="Clavel T."/>
        </authorList>
    </citation>
    <scope>NUCLEOTIDE SEQUENCE [LARGE SCALE GENOMIC DNA]</scope>
    <source>
        <strain evidence="7 8">RF-GAM-744-WT-7</strain>
    </source>
</reference>
<evidence type="ECO:0000256" key="3">
    <source>
        <dbReference type="ARBA" id="ARBA00022741"/>
    </source>
</evidence>
<dbReference type="InterPro" id="IPR017871">
    <property type="entry name" value="ABC_transporter-like_CS"/>
</dbReference>
<organism evidence="7 8">
    <name type="scientific">Mobiluncus porci</name>
    <dbReference type="NCBI Taxonomy" id="2652278"/>
    <lineage>
        <taxon>Bacteria</taxon>
        <taxon>Bacillati</taxon>
        <taxon>Actinomycetota</taxon>
        <taxon>Actinomycetes</taxon>
        <taxon>Actinomycetales</taxon>
        <taxon>Actinomycetaceae</taxon>
        <taxon>Mobiluncus</taxon>
    </lineage>
</organism>
<dbReference type="PROSITE" id="PS50893">
    <property type="entry name" value="ABC_TRANSPORTER_2"/>
    <property type="match status" value="1"/>
</dbReference>
<dbReference type="FunFam" id="3.40.50.300:FF:000134">
    <property type="entry name" value="Iron-enterobactin ABC transporter ATP-binding protein"/>
    <property type="match status" value="1"/>
</dbReference>
<feature type="region of interest" description="Disordered" evidence="5">
    <location>
        <begin position="1"/>
        <end position="45"/>
    </location>
</feature>
<dbReference type="InterPro" id="IPR003439">
    <property type="entry name" value="ABC_transporter-like_ATP-bd"/>
</dbReference>
<feature type="compositionally biased region" description="Basic and acidic residues" evidence="5">
    <location>
        <begin position="1"/>
        <end position="13"/>
    </location>
</feature>
<dbReference type="Pfam" id="PF00005">
    <property type="entry name" value="ABC_tran"/>
    <property type="match status" value="1"/>
</dbReference>
<feature type="compositionally biased region" description="Basic and acidic residues" evidence="5">
    <location>
        <begin position="27"/>
        <end position="37"/>
    </location>
</feature>
<dbReference type="EMBL" id="VUMY01000010">
    <property type="protein sequence ID" value="MST49854.1"/>
    <property type="molecule type" value="Genomic_DNA"/>
</dbReference>
<evidence type="ECO:0000256" key="1">
    <source>
        <dbReference type="ARBA" id="ARBA00005417"/>
    </source>
</evidence>
<dbReference type="PANTHER" id="PTHR42734">
    <property type="entry name" value="METAL TRANSPORT SYSTEM ATP-BINDING PROTEIN TM_0124-RELATED"/>
    <property type="match status" value="1"/>
</dbReference>
<keyword evidence="2" id="KW-0813">Transport</keyword>
<keyword evidence="3" id="KW-0547">Nucleotide-binding</keyword>
<evidence type="ECO:0000256" key="2">
    <source>
        <dbReference type="ARBA" id="ARBA00022448"/>
    </source>
</evidence>
<gene>
    <name evidence="7" type="ORF">FYJ63_06345</name>
</gene>
<name>A0A7K0K363_9ACTO</name>
<protein>
    <submittedName>
        <fullName evidence="7">ABC transporter ATP-binding protein</fullName>
    </submittedName>
</protein>
<sequence length="304" mass="33144">MSGVEPRETEHKNSVKGLSSDDESSDNCEKSKPDQRQRLSSQSEAENDLPVLKIHNLNVSYGTNRALQDANLCVKASRICGLVGMNGAGKSTLFKAITRGLPQQSGTIEILGKQAALARKAGLIGYVPQSQEIDWDFPISVQDVVMMGRYGHMGSSRRVAAEDRAAVETALELMEITDLKQRQIGQLSGGQRKRVFIARALAQGARVLLLDEPFAGVDKVSEKAIMSLLRELAHPTAGTSDYGFIKTNTIVVSTHDLSSLEYFCDEVALLNRRVLFHGGVKESLEPLRLAEAFGARVEMGSETK</sequence>